<dbReference type="InterPro" id="IPR010179">
    <property type="entry name" value="CRISPR-assoc_prot_Cse3"/>
</dbReference>
<name>A0AA35XTU1_METCP</name>
<evidence type="ECO:0000313" key="1">
    <source>
        <dbReference type="EMBL" id="CAI8736202.1"/>
    </source>
</evidence>
<evidence type="ECO:0000313" key="2">
    <source>
        <dbReference type="Proteomes" id="UP001158598"/>
    </source>
</evidence>
<dbReference type="Pfam" id="PF08798">
    <property type="entry name" value="CRISPR_assoc"/>
    <property type="match status" value="1"/>
</dbReference>
<accession>A0AA35XTU1</accession>
<dbReference type="CDD" id="cd09727">
    <property type="entry name" value="Cas6_I-E"/>
    <property type="match status" value="1"/>
</dbReference>
<proteinExistence type="predicted"/>
<dbReference type="AlphaFoldDB" id="A0AA35XTU1"/>
<dbReference type="EMBL" id="OX458332">
    <property type="protein sequence ID" value="CAI8736202.1"/>
    <property type="molecule type" value="Genomic_DNA"/>
</dbReference>
<dbReference type="Proteomes" id="UP001158598">
    <property type="component" value="Chromosome"/>
</dbReference>
<reference evidence="1" key="1">
    <citation type="submission" date="2023-03" db="EMBL/GenBank/DDBJ databases">
        <authorList>
            <person name="Pearce D."/>
        </authorList>
    </citation>
    <scope>NUCLEOTIDE SEQUENCE</scope>
    <source>
        <strain evidence="1">Mc</strain>
    </source>
</reference>
<dbReference type="RefSeq" id="WP_218797486.1">
    <property type="nucleotide sequence ID" value="NZ_CP079096.1"/>
</dbReference>
<organism evidence="1 2">
    <name type="scientific">Methylococcus capsulatus</name>
    <dbReference type="NCBI Taxonomy" id="414"/>
    <lineage>
        <taxon>Bacteria</taxon>
        <taxon>Pseudomonadati</taxon>
        <taxon>Pseudomonadota</taxon>
        <taxon>Gammaproteobacteria</taxon>
        <taxon>Methylococcales</taxon>
        <taxon>Methylococcaceae</taxon>
        <taxon>Methylococcus</taxon>
    </lineage>
</organism>
<sequence>MTAPLYMIELRPDPAALIRFAQDQGLNTHQDEDLGYATHAWLKALCGELAPKPFRLLQDGRNLRPPRLLGFSAHDGTRLTEHARAFASPLAAQVCSLADGIAFKPMPESWPNGRKLGFEVMACPISRLGRNEDDVYRRHLRDCDARAQSPDSREMVYRRWLTRQFGSAATLDDFSLDGFRYLRLLRKARGTRSGFLAPQALFRGTLSVRDGVGFGALLARGIGRHRAFGFGMLLLRPAP</sequence>
<gene>
    <name evidence="1" type="ORF">MCNOR_0375</name>
</gene>
<protein>
    <submittedName>
        <fullName evidence="1">CRISPR system Cascade subunit CasE</fullName>
    </submittedName>
</protein>
<dbReference type="SMART" id="SM01101">
    <property type="entry name" value="CRISPR_assoc"/>
    <property type="match status" value="1"/>
</dbReference>